<gene>
    <name evidence="1" type="ORF">SDC9_176785</name>
</gene>
<name>A0A645GTP3_9ZZZZ</name>
<organism evidence="1">
    <name type="scientific">bioreactor metagenome</name>
    <dbReference type="NCBI Taxonomy" id="1076179"/>
    <lineage>
        <taxon>unclassified sequences</taxon>
        <taxon>metagenomes</taxon>
        <taxon>ecological metagenomes</taxon>
    </lineage>
</organism>
<reference evidence="1" key="1">
    <citation type="submission" date="2019-08" db="EMBL/GenBank/DDBJ databases">
        <authorList>
            <person name="Kucharzyk K."/>
            <person name="Murdoch R.W."/>
            <person name="Higgins S."/>
            <person name="Loffler F."/>
        </authorList>
    </citation>
    <scope>NUCLEOTIDE SEQUENCE</scope>
</reference>
<dbReference type="AlphaFoldDB" id="A0A645GTP3"/>
<proteinExistence type="predicted"/>
<comment type="caution">
    <text evidence="1">The sequence shown here is derived from an EMBL/GenBank/DDBJ whole genome shotgun (WGS) entry which is preliminary data.</text>
</comment>
<evidence type="ECO:0000313" key="1">
    <source>
        <dbReference type="EMBL" id="MPN29332.1"/>
    </source>
</evidence>
<sequence>MFQVDDRTGAEQVAGLFPEYARRQQVKRKLAKFVDDSMTGVVPALVTHDNVIL</sequence>
<protein>
    <submittedName>
        <fullName evidence="1">Uncharacterized protein</fullName>
    </submittedName>
</protein>
<accession>A0A645GTP3</accession>
<dbReference type="EMBL" id="VSSQ01079964">
    <property type="protein sequence ID" value="MPN29332.1"/>
    <property type="molecule type" value="Genomic_DNA"/>
</dbReference>